<dbReference type="PANTHER" id="PTHR31001">
    <property type="entry name" value="UNCHARACTERIZED TRANSCRIPTIONAL REGULATORY PROTEIN"/>
    <property type="match status" value="1"/>
</dbReference>
<feature type="compositionally biased region" description="Basic and acidic residues" evidence="6">
    <location>
        <begin position="47"/>
        <end position="78"/>
    </location>
</feature>
<feature type="compositionally biased region" description="Polar residues" evidence="6">
    <location>
        <begin position="187"/>
        <end position="199"/>
    </location>
</feature>
<reference evidence="8" key="1">
    <citation type="submission" date="2022-11" db="EMBL/GenBank/DDBJ databases">
        <authorList>
            <person name="Petersen C."/>
        </authorList>
    </citation>
    <scope>NUCLEOTIDE SEQUENCE</scope>
    <source>
        <strain evidence="8">IBT 30069</strain>
    </source>
</reference>
<dbReference type="OrthoDB" id="4159781at2759"/>
<dbReference type="Proteomes" id="UP001149165">
    <property type="component" value="Unassembled WGS sequence"/>
</dbReference>
<reference evidence="8" key="2">
    <citation type="journal article" date="2023" name="IMA Fungus">
        <title>Comparative genomic study of the Penicillium genus elucidates a diverse pangenome and 15 lateral gene transfer events.</title>
        <authorList>
            <person name="Petersen C."/>
            <person name="Sorensen T."/>
            <person name="Nielsen M.R."/>
            <person name="Sondergaard T.E."/>
            <person name="Sorensen J.L."/>
            <person name="Fitzpatrick D.A."/>
            <person name="Frisvad J.C."/>
            <person name="Nielsen K.L."/>
        </authorList>
    </citation>
    <scope>NUCLEOTIDE SEQUENCE</scope>
    <source>
        <strain evidence="8">IBT 30069</strain>
    </source>
</reference>
<dbReference type="PROSITE" id="PS50048">
    <property type="entry name" value="ZN2_CY6_FUNGAL_2"/>
    <property type="match status" value="1"/>
</dbReference>
<protein>
    <recommendedName>
        <fullName evidence="7">Zn(2)-C6 fungal-type domain-containing protein</fullName>
    </recommendedName>
</protein>
<keyword evidence="5" id="KW-0539">Nucleus</keyword>
<evidence type="ECO:0000259" key="7">
    <source>
        <dbReference type="PROSITE" id="PS50048"/>
    </source>
</evidence>
<dbReference type="InterPro" id="IPR036864">
    <property type="entry name" value="Zn2-C6_fun-type_DNA-bd_sf"/>
</dbReference>
<dbReference type="GO" id="GO:0000981">
    <property type="term" value="F:DNA-binding transcription factor activity, RNA polymerase II-specific"/>
    <property type="evidence" value="ECO:0007669"/>
    <property type="project" value="InterPro"/>
</dbReference>
<evidence type="ECO:0000256" key="4">
    <source>
        <dbReference type="ARBA" id="ARBA00023163"/>
    </source>
</evidence>
<dbReference type="EMBL" id="JAPQKH010000007">
    <property type="protein sequence ID" value="KAJ5087971.1"/>
    <property type="molecule type" value="Genomic_DNA"/>
</dbReference>
<feature type="region of interest" description="Disordered" evidence="6">
    <location>
        <begin position="187"/>
        <end position="233"/>
    </location>
</feature>
<proteinExistence type="predicted"/>
<organism evidence="8 9">
    <name type="scientific">Penicillium angulare</name>
    <dbReference type="NCBI Taxonomy" id="116970"/>
    <lineage>
        <taxon>Eukaryota</taxon>
        <taxon>Fungi</taxon>
        <taxon>Dikarya</taxon>
        <taxon>Ascomycota</taxon>
        <taxon>Pezizomycotina</taxon>
        <taxon>Eurotiomycetes</taxon>
        <taxon>Eurotiomycetidae</taxon>
        <taxon>Eurotiales</taxon>
        <taxon>Aspergillaceae</taxon>
        <taxon>Penicillium</taxon>
    </lineage>
</organism>
<dbReference type="GO" id="GO:0008270">
    <property type="term" value="F:zinc ion binding"/>
    <property type="evidence" value="ECO:0007669"/>
    <property type="project" value="InterPro"/>
</dbReference>
<dbReference type="GO" id="GO:0003677">
    <property type="term" value="F:DNA binding"/>
    <property type="evidence" value="ECO:0007669"/>
    <property type="project" value="UniProtKB-KW"/>
</dbReference>
<evidence type="ECO:0000256" key="6">
    <source>
        <dbReference type="SAM" id="MobiDB-lite"/>
    </source>
</evidence>
<sequence length="408" mass="45305">MSSFPSSSDRDKQWGVGPGRSFQQYEPSSFAEDLATRAPHNVTPGLSHHDWSDPSGKRSIDRIIQSEDYERSHGKVESLSDSQALSNDSGNEDDPEEKHRESKRPRMAISCSECRRRKIKCDRNIPCMACVRRGMPGSCRWENAKVEPSPQPFALKTQVDDLQRQLESLQETLKTLPAEVVKAVTMAQQPSNSNTSPSKQGIEHQDPREAFPRDTQISKGGVSSNGNNHTSSRLSANALNATSSATRSNAPPPKGLSAFYDDAAENAAVVLESIAFNPQTNEADAGNDSMISHEYWRGNMLTPISGAALAGSAKDDPPKLRHQLEQQNQEYTSALTSIVAPPWDITLDRFNPVLMQQGGSEPDTPQHLMRHKLDAMHSIFENLPSLSQSYYLAEQYKNIIHWRSRILQ</sequence>
<accession>A0A9W9EUA1</accession>
<evidence type="ECO:0000313" key="9">
    <source>
        <dbReference type="Proteomes" id="UP001149165"/>
    </source>
</evidence>
<feature type="compositionally biased region" description="Polar residues" evidence="6">
    <location>
        <begin position="79"/>
        <end position="89"/>
    </location>
</feature>
<keyword evidence="3" id="KW-0238">DNA-binding</keyword>
<feature type="compositionally biased region" description="Basic and acidic residues" evidence="6">
    <location>
        <begin position="201"/>
        <end position="212"/>
    </location>
</feature>
<gene>
    <name evidence="8" type="ORF">N7456_011587</name>
</gene>
<dbReference type="InterPro" id="IPR050613">
    <property type="entry name" value="Sec_Metabolite_Reg"/>
</dbReference>
<feature type="compositionally biased region" description="Polar residues" evidence="6">
    <location>
        <begin position="215"/>
        <end position="229"/>
    </location>
</feature>
<evidence type="ECO:0000256" key="3">
    <source>
        <dbReference type="ARBA" id="ARBA00023125"/>
    </source>
</evidence>
<comment type="caution">
    <text evidence="8">The sequence shown here is derived from an EMBL/GenBank/DDBJ whole genome shotgun (WGS) entry which is preliminary data.</text>
</comment>
<feature type="region of interest" description="Disordered" evidence="6">
    <location>
        <begin position="1"/>
        <end position="107"/>
    </location>
</feature>
<dbReference type="GO" id="GO:0005634">
    <property type="term" value="C:nucleus"/>
    <property type="evidence" value="ECO:0007669"/>
    <property type="project" value="UniProtKB-SubCell"/>
</dbReference>
<keyword evidence="4" id="KW-0804">Transcription</keyword>
<dbReference type="CDD" id="cd00067">
    <property type="entry name" value="GAL4"/>
    <property type="match status" value="1"/>
</dbReference>
<evidence type="ECO:0000313" key="8">
    <source>
        <dbReference type="EMBL" id="KAJ5087971.1"/>
    </source>
</evidence>
<dbReference type="AlphaFoldDB" id="A0A9W9EUA1"/>
<keyword evidence="9" id="KW-1185">Reference proteome</keyword>
<name>A0A9W9EUA1_9EURO</name>
<dbReference type="SMART" id="SM00066">
    <property type="entry name" value="GAL4"/>
    <property type="match status" value="1"/>
</dbReference>
<dbReference type="Pfam" id="PF00172">
    <property type="entry name" value="Zn_clus"/>
    <property type="match status" value="1"/>
</dbReference>
<evidence type="ECO:0000256" key="2">
    <source>
        <dbReference type="ARBA" id="ARBA00023015"/>
    </source>
</evidence>
<comment type="subcellular location">
    <subcellularLocation>
        <location evidence="1">Nucleus</location>
    </subcellularLocation>
</comment>
<dbReference type="SUPFAM" id="SSF57701">
    <property type="entry name" value="Zn2/Cys6 DNA-binding domain"/>
    <property type="match status" value="1"/>
</dbReference>
<dbReference type="Gene3D" id="4.10.240.10">
    <property type="entry name" value="Zn(2)-C6 fungal-type DNA-binding domain"/>
    <property type="match status" value="1"/>
</dbReference>
<evidence type="ECO:0000256" key="5">
    <source>
        <dbReference type="ARBA" id="ARBA00023242"/>
    </source>
</evidence>
<dbReference type="PROSITE" id="PS00463">
    <property type="entry name" value="ZN2_CY6_FUNGAL_1"/>
    <property type="match status" value="1"/>
</dbReference>
<keyword evidence="2" id="KW-0805">Transcription regulation</keyword>
<feature type="domain" description="Zn(2)-C6 fungal-type" evidence="7">
    <location>
        <begin position="110"/>
        <end position="141"/>
    </location>
</feature>
<evidence type="ECO:0000256" key="1">
    <source>
        <dbReference type="ARBA" id="ARBA00004123"/>
    </source>
</evidence>
<dbReference type="InterPro" id="IPR001138">
    <property type="entry name" value="Zn2Cys6_DnaBD"/>
</dbReference>